<dbReference type="Gene3D" id="1.20.1740.10">
    <property type="entry name" value="Amino acid/polyamine transporter I"/>
    <property type="match status" value="1"/>
</dbReference>
<dbReference type="InterPro" id="IPR029485">
    <property type="entry name" value="CAT_C"/>
</dbReference>
<gene>
    <name evidence="3" type="ORF">GCM10009579_01200</name>
</gene>
<keyword evidence="1" id="KW-0812">Transmembrane</keyword>
<evidence type="ECO:0000259" key="2">
    <source>
        <dbReference type="Pfam" id="PF13906"/>
    </source>
</evidence>
<feature type="transmembrane region" description="Helical" evidence="1">
    <location>
        <begin position="21"/>
        <end position="42"/>
    </location>
</feature>
<feature type="domain" description="Cationic amino acid transporter C-terminal" evidence="2">
    <location>
        <begin position="21"/>
        <end position="70"/>
    </location>
</feature>
<keyword evidence="4" id="KW-1185">Reference proteome</keyword>
<reference evidence="4" key="1">
    <citation type="journal article" date="2019" name="Int. J. Syst. Evol. Microbiol.">
        <title>The Global Catalogue of Microorganisms (GCM) 10K type strain sequencing project: providing services to taxonomists for standard genome sequencing and annotation.</title>
        <authorList>
            <consortium name="The Broad Institute Genomics Platform"/>
            <consortium name="The Broad Institute Genome Sequencing Center for Infectious Disease"/>
            <person name="Wu L."/>
            <person name="Ma J."/>
        </authorList>
    </citation>
    <scope>NUCLEOTIDE SEQUENCE [LARGE SCALE GENOMIC DNA]</scope>
    <source>
        <strain evidence="4">JCM 11448</strain>
    </source>
</reference>
<evidence type="ECO:0000313" key="4">
    <source>
        <dbReference type="Proteomes" id="UP001500282"/>
    </source>
</evidence>
<accession>A0ABP4H2M1</accession>
<feature type="transmembrane region" description="Helical" evidence="1">
    <location>
        <begin position="48"/>
        <end position="66"/>
    </location>
</feature>
<evidence type="ECO:0000313" key="3">
    <source>
        <dbReference type="EMBL" id="GAA1247444.1"/>
    </source>
</evidence>
<keyword evidence="1" id="KW-0472">Membrane</keyword>
<sequence length="97" mass="10987">MVVCASVLIPRYRKPHLKRAFRCPGMPVVPVLGMVFSGWLMSFLRWETWVRLGAWLVAGLVIYGAYGYRRTRQVMPGGSVDLDTLDDLADTEEALRT</sequence>
<proteinExistence type="predicted"/>
<comment type="caution">
    <text evidence="3">The sequence shown here is derived from an EMBL/GenBank/DDBJ whole genome shotgun (WGS) entry which is preliminary data.</text>
</comment>
<dbReference type="EMBL" id="BAAAIH010000001">
    <property type="protein sequence ID" value="GAA1247444.1"/>
    <property type="molecule type" value="Genomic_DNA"/>
</dbReference>
<keyword evidence="1" id="KW-1133">Transmembrane helix</keyword>
<organism evidence="3 4">
    <name type="scientific">Streptomyces javensis</name>
    <dbReference type="NCBI Taxonomy" id="114698"/>
    <lineage>
        <taxon>Bacteria</taxon>
        <taxon>Bacillati</taxon>
        <taxon>Actinomycetota</taxon>
        <taxon>Actinomycetes</taxon>
        <taxon>Kitasatosporales</taxon>
        <taxon>Streptomycetaceae</taxon>
        <taxon>Streptomyces</taxon>
        <taxon>Streptomyces violaceusniger group</taxon>
    </lineage>
</organism>
<dbReference type="Proteomes" id="UP001500282">
    <property type="component" value="Unassembled WGS sequence"/>
</dbReference>
<protein>
    <recommendedName>
        <fullName evidence="2">Cationic amino acid transporter C-terminal domain-containing protein</fullName>
    </recommendedName>
</protein>
<dbReference type="Pfam" id="PF13906">
    <property type="entry name" value="AA_permease_C"/>
    <property type="match status" value="1"/>
</dbReference>
<name>A0ABP4H2M1_9ACTN</name>
<evidence type="ECO:0000256" key="1">
    <source>
        <dbReference type="SAM" id="Phobius"/>
    </source>
</evidence>